<keyword evidence="3" id="KW-0472">Membrane</keyword>
<keyword evidence="3" id="KW-0812">Transmembrane</keyword>
<evidence type="ECO:0000313" key="6">
    <source>
        <dbReference type="Proteomes" id="UP000253831"/>
    </source>
</evidence>
<keyword evidence="1" id="KW-0175">Coiled coil</keyword>
<sequence length="1063" mass="117912">MSNLTPPASDSPSCLGLPPRPYPGLRAFEREEWPVFFGRETMAEAIMRRLQRNRLVVVHGSSGSGKSSLIFAEVLPQLQRRRHRQGTRLAIVSMRPGSTPLRTLAATLHGLAADVGVRTNRATVGAPNFADLRIILARGGLAAAGLEDFVAAAGFDQLCLYIDQFEELFRYTRETDSDEARLFAEVLVGLAVRDPEDMDSDETAAESGLETLPAEAPRSSDGPCVVLPRICAVVTMRSEFFGDCARYPDLAEVVNRTQYLLPQMKRPDLLRAIREPAAAFGGSVAWELADRLVRDAAREKDPLPLVQHALMRLWNKHAPHLSLEHYEDEWKTASPGDDGEWVFRSGLSQMLAKHANEALAKAVENDQERSAVAQHLFRALTDIDREGRGVRREQRLNRLRAVADPAGTLLVPILDELRADGVSFLRPSTAERPTLDESHDIDIVHEALIRSWPRLANSSADQEGRPHGWLHREFQEGLAWRALAARALEFKKDHQLVLPPATMDLRWPWFEEVRRRPAWALRHLITTEPGLPIERQPEWLRVTELMEASNEASIKHRNLLGHETKLRVEAQHTAAAEEQRRLEAEHAAVLEEEGRREAQTVARDEQLKRAEAERREAVLRLERNRRLIPALLALLAIVLALLAFVVFLWFQASSERDEAQLLRAQANTAKQKAEDALKNANMAALDAQNASEQAQRNADQRLADFASDVQKALPFASSAVSEVIKRYLPDQGTSQALADAVAETPSDAAQQIAKKVEDNSPAPQRGVDGFMWIGSEKAPRLASLNDGAAVDPAAVQPGGQYRVTSPTVLRQDMPTEDTYRTATNIGFVTVNSLVQVLGSPRDYQRPSGTQYWARLRVQPAENQIAAGYRATALDALLSHQIEPALKALADAGAASLLNRLKEVAGTLPQPADNASLSSAQAKPWDKLYKTLAGDKKFLDDVPSDLVNRLTATIGTVPLEQGTIWFQFSGASREDAQKIAADLQLKNYLVPGEERRSMTTGLRSIRYFYAGDEPRARQLATDVRAILKELSYETGELVVQDFSTSPNKPRPGSLELWLALPQRP</sequence>
<feature type="transmembrane region" description="Helical" evidence="3">
    <location>
        <begin position="627"/>
        <end position="650"/>
    </location>
</feature>
<name>A0A369XHF5_9PROT</name>
<feature type="coiled-coil region" evidence="1">
    <location>
        <begin position="595"/>
        <end position="627"/>
    </location>
</feature>
<keyword evidence="3" id="KW-1133">Transmembrane helix</keyword>
<dbReference type="AlphaFoldDB" id="A0A369XHF5"/>
<feature type="coiled-coil region" evidence="1">
    <location>
        <begin position="652"/>
        <end position="697"/>
    </location>
</feature>
<evidence type="ECO:0000256" key="2">
    <source>
        <dbReference type="SAM" id="MobiDB-lite"/>
    </source>
</evidence>
<dbReference type="SUPFAM" id="SSF52540">
    <property type="entry name" value="P-loop containing nucleoside triphosphate hydrolases"/>
    <property type="match status" value="1"/>
</dbReference>
<accession>A0A369XHF5</accession>
<dbReference type="Pfam" id="PF20703">
    <property type="entry name" value="nSTAND1"/>
    <property type="match status" value="1"/>
</dbReference>
<feature type="domain" description="Novel STAND NTPase 1" evidence="4">
    <location>
        <begin position="21"/>
        <end position="462"/>
    </location>
</feature>
<evidence type="ECO:0000313" key="5">
    <source>
        <dbReference type="EMBL" id="RDE48790.1"/>
    </source>
</evidence>
<dbReference type="InterPro" id="IPR049052">
    <property type="entry name" value="nSTAND1"/>
</dbReference>
<dbReference type="Gene3D" id="3.40.50.300">
    <property type="entry name" value="P-loop containing nucleotide triphosphate hydrolases"/>
    <property type="match status" value="1"/>
</dbReference>
<reference evidence="5 6" key="1">
    <citation type="submission" date="2018-05" db="EMBL/GenBank/DDBJ databases">
        <title>Integrated omic analyses show evidence that a Ca. Accumulibacter phosphatis strain performs denitrification under micro-aerobic conditions.</title>
        <authorList>
            <person name="Camejo P.Y."/>
            <person name="Katherine M.D."/>
            <person name="Daniel N.R."/>
        </authorList>
    </citation>
    <scope>NUCLEOTIDE SEQUENCE [LARGE SCALE GENOMIC DNA]</scope>
    <source>
        <strain evidence="5">UW-LDO-IC</strain>
    </source>
</reference>
<evidence type="ECO:0000256" key="3">
    <source>
        <dbReference type="SAM" id="Phobius"/>
    </source>
</evidence>
<dbReference type="EMBL" id="QPGA01000087">
    <property type="protein sequence ID" value="RDE48790.1"/>
    <property type="molecule type" value="Genomic_DNA"/>
</dbReference>
<gene>
    <name evidence="5" type="ORF">DVS81_20170</name>
</gene>
<comment type="caution">
    <text evidence="5">The sequence shown here is derived from an EMBL/GenBank/DDBJ whole genome shotgun (WGS) entry which is preliminary data.</text>
</comment>
<proteinExistence type="predicted"/>
<organism evidence="5 6">
    <name type="scientific">Candidatus Accumulibacter meliphilus</name>
    <dbReference type="NCBI Taxonomy" id="2211374"/>
    <lineage>
        <taxon>Bacteria</taxon>
        <taxon>Pseudomonadati</taxon>
        <taxon>Pseudomonadota</taxon>
        <taxon>Betaproteobacteria</taxon>
        <taxon>Candidatus Accumulibacter</taxon>
    </lineage>
</organism>
<evidence type="ECO:0000259" key="4">
    <source>
        <dbReference type="Pfam" id="PF20703"/>
    </source>
</evidence>
<dbReference type="InterPro" id="IPR027417">
    <property type="entry name" value="P-loop_NTPase"/>
</dbReference>
<dbReference type="Proteomes" id="UP000253831">
    <property type="component" value="Unassembled WGS sequence"/>
</dbReference>
<evidence type="ECO:0000256" key="1">
    <source>
        <dbReference type="SAM" id="Coils"/>
    </source>
</evidence>
<protein>
    <recommendedName>
        <fullName evidence="4">Novel STAND NTPase 1 domain-containing protein</fullName>
    </recommendedName>
</protein>
<feature type="region of interest" description="Disordered" evidence="2">
    <location>
        <begin position="197"/>
        <end position="220"/>
    </location>
</feature>